<accession>A0ABU6TAR6</accession>
<keyword evidence="3" id="KW-1185">Reference proteome</keyword>
<protein>
    <submittedName>
        <fullName evidence="2">Uncharacterized protein</fullName>
    </submittedName>
</protein>
<name>A0ABU6TAR6_9FABA</name>
<sequence>MVCHVNCHVWRRKARQQHKSSLGERRAARVESGSPQVRDRSGEASGSVTDPCWIRSIRRSNRVGQTRRLLYRFKRLERERNLAAATMDERVLFIRPRRAHHGTLEGPLLPRSQSRK</sequence>
<comment type="caution">
    <text evidence="2">The sequence shown here is derived from an EMBL/GenBank/DDBJ whole genome shotgun (WGS) entry which is preliminary data.</text>
</comment>
<gene>
    <name evidence="2" type="ORF">PIB30_028563</name>
</gene>
<organism evidence="2 3">
    <name type="scientific">Stylosanthes scabra</name>
    <dbReference type="NCBI Taxonomy" id="79078"/>
    <lineage>
        <taxon>Eukaryota</taxon>
        <taxon>Viridiplantae</taxon>
        <taxon>Streptophyta</taxon>
        <taxon>Embryophyta</taxon>
        <taxon>Tracheophyta</taxon>
        <taxon>Spermatophyta</taxon>
        <taxon>Magnoliopsida</taxon>
        <taxon>eudicotyledons</taxon>
        <taxon>Gunneridae</taxon>
        <taxon>Pentapetalae</taxon>
        <taxon>rosids</taxon>
        <taxon>fabids</taxon>
        <taxon>Fabales</taxon>
        <taxon>Fabaceae</taxon>
        <taxon>Papilionoideae</taxon>
        <taxon>50 kb inversion clade</taxon>
        <taxon>dalbergioids sensu lato</taxon>
        <taxon>Dalbergieae</taxon>
        <taxon>Pterocarpus clade</taxon>
        <taxon>Stylosanthes</taxon>
    </lineage>
</organism>
<evidence type="ECO:0000313" key="3">
    <source>
        <dbReference type="Proteomes" id="UP001341840"/>
    </source>
</evidence>
<evidence type="ECO:0000256" key="1">
    <source>
        <dbReference type="SAM" id="MobiDB-lite"/>
    </source>
</evidence>
<reference evidence="2 3" key="1">
    <citation type="journal article" date="2023" name="Plants (Basel)">
        <title>Bridging the Gap: Combining Genomics and Transcriptomics Approaches to Understand Stylosanthes scabra, an Orphan Legume from the Brazilian Caatinga.</title>
        <authorList>
            <person name="Ferreira-Neto J.R.C."/>
            <person name="da Silva M.D."/>
            <person name="Binneck E."/>
            <person name="de Melo N.F."/>
            <person name="da Silva R.H."/>
            <person name="de Melo A.L.T.M."/>
            <person name="Pandolfi V."/>
            <person name="Bustamante F.O."/>
            <person name="Brasileiro-Vidal A.C."/>
            <person name="Benko-Iseppon A.M."/>
        </authorList>
    </citation>
    <scope>NUCLEOTIDE SEQUENCE [LARGE SCALE GENOMIC DNA]</scope>
    <source>
        <tissue evidence="2">Leaves</tissue>
    </source>
</reference>
<feature type="region of interest" description="Disordered" evidence="1">
    <location>
        <begin position="14"/>
        <end position="49"/>
    </location>
</feature>
<evidence type="ECO:0000313" key="2">
    <source>
        <dbReference type="EMBL" id="MED6145806.1"/>
    </source>
</evidence>
<dbReference type="EMBL" id="JASCZI010090734">
    <property type="protein sequence ID" value="MED6145806.1"/>
    <property type="molecule type" value="Genomic_DNA"/>
</dbReference>
<dbReference type="Proteomes" id="UP001341840">
    <property type="component" value="Unassembled WGS sequence"/>
</dbReference>
<proteinExistence type="predicted"/>